<protein>
    <recommendedName>
        <fullName evidence="1">ApaG domain-containing protein</fullName>
    </recommendedName>
</protein>
<accession>A0A813JG74</accession>
<organism evidence="2 3">
    <name type="scientific">Polarella glacialis</name>
    <name type="common">Dinoflagellate</name>
    <dbReference type="NCBI Taxonomy" id="89957"/>
    <lineage>
        <taxon>Eukaryota</taxon>
        <taxon>Sar</taxon>
        <taxon>Alveolata</taxon>
        <taxon>Dinophyceae</taxon>
        <taxon>Suessiales</taxon>
        <taxon>Suessiaceae</taxon>
        <taxon>Polarella</taxon>
    </lineage>
</organism>
<dbReference type="Gene3D" id="2.60.40.1470">
    <property type="entry name" value="ApaG domain"/>
    <property type="match status" value="1"/>
</dbReference>
<evidence type="ECO:0000313" key="3">
    <source>
        <dbReference type="Proteomes" id="UP000626109"/>
    </source>
</evidence>
<name>A0A813JG74_POLGL</name>
<gene>
    <name evidence="2" type="ORF">PGLA2088_LOCUS22251</name>
</gene>
<dbReference type="PROSITE" id="PS51087">
    <property type="entry name" value="APAG"/>
    <property type="match status" value="1"/>
</dbReference>
<dbReference type="EMBL" id="CAJNNW010025922">
    <property type="protein sequence ID" value="CAE8681055.1"/>
    <property type="molecule type" value="Genomic_DNA"/>
</dbReference>
<dbReference type="AlphaFoldDB" id="A0A813JG74"/>
<sequence length="545" mass="60817">MTWINTDLRLSQPMFIYVYVPALISQPAMTVSLPNLGHDAAFVLLSYLLPCDVSRLQAVASASGRARGNGLEQLLEFSFSNRLWSLHLARDFHMKCTTTDASSHSFPLPPPVKGCETSKQLERNQYRPRDTYAAWHAAARELRLDMAKDQHRIPWPMLSIWLRLRRWAAEHAPQIAATLRGPLVVCESGSAAGGAFFEEFSGKQTENVSAMVRAFWAVCDGQSTFDPLVTDDRFDDPTHPQGYLGLFGGYAAYNHSVSMHFLPLHSVRMLTQNIWDDFPCIKARFPSCRVFAHSPGFAKFLLLDVCDGNVYSLQRARRRDSAALQPCVLGEPTSDGSPYEGEVASCPLLRWLTEFVERLEAGVYCVKALRPEIGLPSLGINLFPQCGPSYSRAVTRGVEVCASAIYMAECPRQGWTYSIRFRLQGTAEERGFQTCQLQSRRWIIAEEGAEPEHVEGDGVIGLFPLLNDAGWVVNQSSDPHGQYRHVGQQPAPFVYQSCSGRFRQGRRGTFGGEVLFVPGTIRKPTGAPFAVRVEPFPLEIGQFLY</sequence>
<proteinExistence type="predicted"/>
<dbReference type="Pfam" id="PF04379">
    <property type="entry name" value="DUF525"/>
    <property type="match status" value="1"/>
</dbReference>
<dbReference type="PANTHER" id="PTHR47463">
    <property type="entry name" value="F-BOX PROTEIN SKIP16"/>
    <property type="match status" value="1"/>
</dbReference>
<dbReference type="InterPro" id="IPR007474">
    <property type="entry name" value="ApaG_domain"/>
</dbReference>
<dbReference type="PANTHER" id="PTHR47463:SF2">
    <property type="entry name" value="F-BOX PROTEIN SKIP16"/>
    <property type="match status" value="1"/>
</dbReference>
<comment type="caution">
    <text evidence="2">The sequence shown here is derived from an EMBL/GenBank/DDBJ whole genome shotgun (WGS) entry which is preliminary data.</text>
</comment>
<evidence type="ECO:0000259" key="1">
    <source>
        <dbReference type="PROSITE" id="PS51087"/>
    </source>
</evidence>
<dbReference type="SUPFAM" id="SSF110069">
    <property type="entry name" value="ApaG-like"/>
    <property type="match status" value="1"/>
</dbReference>
<evidence type="ECO:0000313" key="2">
    <source>
        <dbReference type="EMBL" id="CAE8681055.1"/>
    </source>
</evidence>
<dbReference type="InterPro" id="IPR036767">
    <property type="entry name" value="ApaG_sf"/>
</dbReference>
<feature type="domain" description="ApaG" evidence="1">
    <location>
        <begin position="392"/>
        <end position="545"/>
    </location>
</feature>
<dbReference type="Proteomes" id="UP000626109">
    <property type="component" value="Unassembled WGS sequence"/>
</dbReference>
<reference evidence="2" key="1">
    <citation type="submission" date="2021-02" db="EMBL/GenBank/DDBJ databases">
        <authorList>
            <person name="Dougan E. K."/>
            <person name="Rhodes N."/>
            <person name="Thang M."/>
            <person name="Chan C."/>
        </authorList>
    </citation>
    <scope>NUCLEOTIDE SEQUENCE</scope>
</reference>